<organism evidence="3 4">
    <name type="scientific">Photobacterium atrarenae</name>
    <dbReference type="NCBI Taxonomy" id="865757"/>
    <lineage>
        <taxon>Bacteria</taxon>
        <taxon>Pseudomonadati</taxon>
        <taxon>Pseudomonadota</taxon>
        <taxon>Gammaproteobacteria</taxon>
        <taxon>Vibrionales</taxon>
        <taxon>Vibrionaceae</taxon>
        <taxon>Photobacterium</taxon>
    </lineage>
</organism>
<evidence type="ECO:0000313" key="3">
    <source>
        <dbReference type="EMBL" id="UTV27571.1"/>
    </source>
</evidence>
<name>A0ABY5GEF3_9GAMM</name>
<feature type="signal peptide" evidence="1">
    <location>
        <begin position="1"/>
        <end position="21"/>
    </location>
</feature>
<dbReference type="Proteomes" id="UP001057998">
    <property type="component" value="Chromosome 1"/>
</dbReference>
<reference evidence="3" key="1">
    <citation type="submission" date="2022-07" db="EMBL/GenBank/DDBJ databases">
        <title>Genome sequencing of Photobacterium atrarenae GJH2-4.</title>
        <authorList>
            <person name="Park S.-J."/>
        </authorList>
    </citation>
    <scope>NUCLEOTIDE SEQUENCE</scope>
    <source>
        <strain evidence="3">GJH2-4</strain>
    </source>
</reference>
<keyword evidence="1" id="KW-0732">Signal</keyword>
<gene>
    <name evidence="3" type="ORF">NNL38_14925</name>
</gene>
<feature type="domain" description="DUF6795" evidence="2">
    <location>
        <begin position="38"/>
        <end position="140"/>
    </location>
</feature>
<feature type="chain" id="PRO_5047194047" description="DUF6795 domain-containing protein" evidence="1">
    <location>
        <begin position="22"/>
        <end position="172"/>
    </location>
</feature>
<sequence>MNLVKLTLVSFSLTISMSSYSNMFDFFKRNDYILSPRISGNIYKDASPQSNYNIYLEASFLKIRYEYATRTDERGNFDFDEVVHSTWIKTNPLNQTYSYIGIYTINNNKKNYIWQSQFDYEKPLDFIVENFKLLKCNLNSPEYKFYFENSVPDGVDLMVLSKCELSGYKTKE</sequence>
<protein>
    <recommendedName>
        <fullName evidence="2">DUF6795 domain-containing protein</fullName>
    </recommendedName>
</protein>
<evidence type="ECO:0000256" key="1">
    <source>
        <dbReference type="SAM" id="SignalP"/>
    </source>
</evidence>
<dbReference type="RefSeq" id="WP_255388790.1">
    <property type="nucleotide sequence ID" value="NZ_CP101508.1"/>
</dbReference>
<evidence type="ECO:0000313" key="4">
    <source>
        <dbReference type="Proteomes" id="UP001057998"/>
    </source>
</evidence>
<dbReference type="Pfam" id="PF20598">
    <property type="entry name" value="DUF6795"/>
    <property type="match status" value="1"/>
</dbReference>
<dbReference type="EMBL" id="CP101508">
    <property type="protein sequence ID" value="UTV27571.1"/>
    <property type="molecule type" value="Genomic_DNA"/>
</dbReference>
<accession>A0ABY5GEF3</accession>
<dbReference type="InterPro" id="IPR046474">
    <property type="entry name" value="DUF6795"/>
</dbReference>
<keyword evidence="4" id="KW-1185">Reference proteome</keyword>
<proteinExistence type="predicted"/>
<evidence type="ECO:0000259" key="2">
    <source>
        <dbReference type="Pfam" id="PF20598"/>
    </source>
</evidence>